<organism evidence="1 2">
    <name type="scientific">Durusdinium trenchii</name>
    <dbReference type="NCBI Taxonomy" id="1381693"/>
    <lineage>
        <taxon>Eukaryota</taxon>
        <taxon>Sar</taxon>
        <taxon>Alveolata</taxon>
        <taxon>Dinophyceae</taxon>
        <taxon>Suessiales</taxon>
        <taxon>Symbiodiniaceae</taxon>
        <taxon>Durusdinium</taxon>
    </lineage>
</organism>
<evidence type="ECO:0000313" key="1">
    <source>
        <dbReference type="EMBL" id="CAK9099876.1"/>
    </source>
</evidence>
<name>A0ABP0RKV1_9DINO</name>
<evidence type="ECO:0008006" key="3">
    <source>
        <dbReference type="Google" id="ProtNLM"/>
    </source>
</evidence>
<dbReference type="Proteomes" id="UP001642464">
    <property type="component" value="Unassembled WGS sequence"/>
</dbReference>
<comment type="caution">
    <text evidence="1">The sequence shown here is derived from an EMBL/GenBank/DDBJ whole genome shotgun (WGS) entry which is preliminary data.</text>
</comment>
<keyword evidence="2" id="KW-1185">Reference proteome</keyword>
<protein>
    <recommendedName>
        <fullName evidence="3">Retrotransposon gag domain-containing protein</fullName>
    </recommendedName>
</protein>
<reference evidence="1 2" key="1">
    <citation type="submission" date="2024-02" db="EMBL/GenBank/DDBJ databases">
        <authorList>
            <person name="Chen Y."/>
            <person name="Shah S."/>
            <person name="Dougan E. K."/>
            <person name="Thang M."/>
            <person name="Chan C."/>
        </authorList>
    </citation>
    <scope>NUCLEOTIDE SEQUENCE [LARGE SCALE GENOMIC DNA]</scope>
</reference>
<proteinExistence type="predicted"/>
<evidence type="ECO:0000313" key="2">
    <source>
        <dbReference type="Proteomes" id="UP001642464"/>
    </source>
</evidence>
<feature type="non-terminal residue" evidence="1">
    <location>
        <position position="1"/>
    </location>
</feature>
<feature type="non-terminal residue" evidence="1">
    <location>
        <position position="91"/>
    </location>
</feature>
<sequence length="91" mass="10213">DAEVEEYRPHVQELLAITSDVDALQDHRALLANRWRQVEGFTQEGSPSKLSPTTRKTKSDFYTQKELGGGAIKSYQKKFKGLMQSVTNAAD</sequence>
<accession>A0ABP0RKV1</accession>
<gene>
    <name evidence="1" type="ORF">SCF082_LOCUS46762</name>
</gene>
<dbReference type="EMBL" id="CAXAMM010041536">
    <property type="protein sequence ID" value="CAK9099876.1"/>
    <property type="molecule type" value="Genomic_DNA"/>
</dbReference>